<keyword evidence="2" id="KW-0472">Membrane</keyword>
<comment type="caution">
    <text evidence="4">The sequence shown here is derived from an EMBL/GenBank/DDBJ whole genome shotgun (WGS) entry which is preliminary data.</text>
</comment>
<organism evidence="4 5">
    <name type="scientific">Streptomyces sanglieri</name>
    <dbReference type="NCBI Taxonomy" id="193460"/>
    <lineage>
        <taxon>Bacteria</taxon>
        <taxon>Bacillati</taxon>
        <taxon>Actinomycetota</taxon>
        <taxon>Actinomycetes</taxon>
        <taxon>Kitasatosporales</taxon>
        <taxon>Streptomycetaceae</taxon>
        <taxon>Streptomyces</taxon>
    </lineage>
</organism>
<keyword evidence="2" id="KW-0812">Transmembrane</keyword>
<feature type="signal peptide" evidence="3">
    <location>
        <begin position="1"/>
        <end position="18"/>
    </location>
</feature>
<dbReference type="Proteomes" id="UP001596915">
    <property type="component" value="Unassembled WGS sequence"/>
</dbReference>
<name>A0ABW2WJE3_9ACTN</name>
<feature type="compositionally biased region" description="Low complexity" evidence="1">
    <location>
        <begin position="100"/>
        <end position="126"/>
    </location>
</feature>
<evidence type="ECO:0000313" key="5">
    <source>
        <dbReference type="Proteomes" id="UP001596915"/>
    </source>
</evidence>
<evidence type="ECO:0000256" key="2">
    <source>
        <dbReference type="SAM" id="Phobius"/>
    </source>
</evidence>
<gene>
    <name evidence="4" type="ORF">ACFQ2K_01410</name>
</gene>
<evidence type="ECO:0000256" key="3">
    <source>
        <dbReference type="SAM" id="SignalP"/>
    </source>
</evidence>
<keyword evidence="2" id="KW-1133">Transmembrane helix</keyword>
<reference evidence="5" key="1">
    <citation type="journal article" date="2019" name="Int. J. Syst. Evol. Microbiol.">
        <title>The Global Catalogue of Microorganisms (GCM) 10K type strain sequencing project: providing services to taxonomists for standard genome sequencing and annotation.</title>
        <authorList>
            <consortium name="The Broad Institute Genomics Platform"/>
            <consortium name="The Broad Institute Genome Sequencing Center for Infectious Disease"/>
            <person name="Wu L."/>
            <person name="Ma J."/>
        </authorList>
    </citation>
    <scope>NUCLEOTIDE SEQUENCE [LARGE SCALE GENOMIC DNA]</scope>
    <source>
        <strain evidence="5">JCM 12607</strain>
    </source>
</reference>
<keyword evidence="5" id="KW-1185">Reference proteome</keyword>
<proteinExistence type="predicted"/>
<protein>
    <submittedName>
        <fullName evidence="4">Uncharacterized protein</fullName>
    </submittedName>
</protein>
<accession>A0ABW2WJE3</accession>
<keyword evidence="3" id="KW-0732">Signal</keyword>
<feature type="region of interest" description="Disordered" evidence="1">
    <location>
        <begin position="88"/>
        <end position="126"/>
    </location>
</feature>
<evidence type="ECO:0000256" key="1">
    <source>
        <dbReference type="SAM" id="MobiDB-lite"/>
    </source>
</evidence>
<sequence length="126" mass="12226">MAAATAALVLGAPSPASAECAAPTYHGGLPLRVGECPEAVAGGAAAGVWALLILAVGLWLASALVRSRTTADADLGLIDEVFSQGATAREIPDEGEGVDSAGATSASTSTLTLPPASRPPSTSAEG</sequence>
<evidence type="ECO:0000313" key="4">
    <source>
        <dbReference type="EMBL" id="MFD0621659.1"/>
    </source>
</evidence>
<feature type="transmembrane region" description="Helical" evidence="2">
    <location>
        <begin position="42"/>
        <end position="61"/>
    </location>
</feature>
<dbReference type="EMBL" id="JBHTGL010000002">
    <property type="protein sequence ID" value="MFD0621659.1"/>
    <property type="molecule type" value="Genomic_DNA"/>
</dbReference>
<feature type="chain" id="PRO_5046046867" evidence="3">
    <location>
        <begin position="19"/>
        <end position="126"/>
    </location>
</feature>